<organism evidence="2">
    <name type="scientific">marine sediment metagenome</name>
    <dbReference type="NCBI Taxonomy" id="412755"/>
    <lineage>
        <taxon>unclassified sequences</taxon>
        <taxon>metagenomes</taxon>
        <taxon>ecological metagenomes</taxon>
    </lineage>
</organism>
<keyword evidence="1" id="KW-0812">Transmembrane</keyword>
<keyword evidence="1" id="KW-0472">Membrane</keyword>
<comment type="caution">
    <text evidence="2">The sequence shown here is derived from an EMBL/GenBank/DDBJ whole genome shotgun (WGS) entry which is preliminary data.</text>
</comment>
<accession>X1D6S6</accession>
<gene>
    <name evidence="2" type="ORF">S01H4_40072</name>
</gene>
<keyword evidence="1" id="KW-1133">Transmembrane helix</keyword>
<dbReference type="EMBL" id="BART01021784">
    <property type="protein sequence ID" value="GAH03965.1"/>
    <property type="molecule type" value="Genomic_DNA"/>
</dbReference>
<evidence type="ECO:0000313" key="2">
    <source>
        <dbReference type="EMBL" id="GAH03965.1"/>
    </source>
</evidence>
<name>X1D6S6_9ZZZZ</name>
<feature type="non-terminal residue" evidence="2">
    <location>
        <position position="110"/>
    </location>
</feature>
<reference evidence="2" key="1">
    <citation type="journal article" date="2014" name="Front. Microbiol.">
        <title>High frequency of phylogenetically diverse reductive dehalogenase-homologous genes in deep subseafloor sedimentary metagenomes.</title>
        <authorList>
            <person name="Kawai M."/>
            <person name="Futagami T."/>
            <person name="Toyoda A."/>
            <person name="Takaki Y."/>
            <person name="Nishi S."/>
            <person name="Hori S."/>
            <person name="Arai W."/>
            <person name="Tsubouchi T."/>
            <person name="Morono Y."/>
            <person name="Uchiyama I."/>
            <person name="Ito T."/>
            <person name="Fujiyama A."/>
            <person name="Inagaki F."/>
            <person name="Takami H."/>
        </authorList>
    </citation>
    <scope>NUCLEOTIDE SEQUENCE</scope>
    <source>
        <strain evidence="2">Expedition CK06-06</strain>
    </source>
</reference>
<sequence length="110" mass="12416">MGFGLLVFIRNVTVQKSREVQSRKKAKSGSAYKEALFLVIFIFTFIPLIGPIFDQGENNQNFSIYNDDWNGASDFKKTIEVDGYDVMSIQSSLSATERLDNLNKSLLLVL</sequence>
<evidence type="ECO:0000256" key="1">
    <source>
        <dbReference type="SAM" id="Phobius"/>
    </source>
</evidence>
<proteinExistence type="predicted"/>
<protein>
    <submittedName>
        <fullName evidence="2">Uncharacterized protein</fullName>
    </submittedName>
</protein>
<dbReference type="AlphaFoldDB" id="X1D6S6"/>
<feature type="transmembrane region" description="Helical" evidence="1">
    <location>
        <begin position="35"/>
        <end position="53"/>
    </location>
</feature>